<dbReference type="AlphaFoldDB" id="A0A6S6M2Y9"/>
<proteinExistence type="predicted"/>
<dbReference type="PROSITE" id="PS00552">
    <property type="entry name" value="HTH_MERR_1"/>
    <property type="match status" value="1"/>
</dbReference>
<dbReference type="PRINTS" id="PR00040">
    <property type="entry name" value="HTHMERR"/>
</dbReference>
<dbReference type="Gene3D" id="1.10.1660.10">
    <property type="match status" value="1"/>
</dbReference>
<evidence type="ECO:0000259" key="3">
    <source>
        <dbReference type="PROSITE" id="PS50937"/>
    </source>
</evidence>
<protein>
    <submittedName>
        <fullName evidence="4">Transcriptional regulator, MerR family</fullName>
    </submittedName>
</protein>
<dbReference type="GO" id="GO:0003677">
    <property type="term" value="F:DNA binding"/>
    <property type="evidence" value="ECO:0007669"/>
    <property type="project" value="UniProtKB-KW"/>
</dbReference>
<evidence type="ECO:0000313" key="5">
    <source>
        <dbReference type="Proteomes" id="UP000515472"/>
    </source>
</evidence>
<dbReference type="RefSeq" id="WP_185242860.1">
    <property type="nucleotide sequence ID" value="NZ_AP023213.1"/>
</dbReference>
<keyword evidence="2" id="KW-0175">Coiled coil</keyword>
<dbReference type="PROSITE" id="PS50937">
    <property type="entry name" value="HTH_MERR_2"/>
    <property type="match status" value="1"/>
</dbReference>
<dbReference type="SMART" id="SM00422">
    <property type="entry name" value="HTH_MERR"/>
    <property type="match status" value="1"/>
</dbReference>
<dbReference type="PANTHER" id="PTHR30204:SF93">
    <property type="entry name" value="HTH MERR-TYPE DOMAIN-CONTAINING PROTEIN"/>
    <property type="match status" value="1"/>
</dbReference>
<sequence>MDDIKDGEEITPIGDLAISLGLTTRTIRYWEEVGIIESVQRSDGATRGFTPYYVRRIKFIIKLKELGLTIKEMQDLYVAYGEAKQTERMVPRLVEILDEHIEKIDEKMAKLASLRKDIVSYRQKIATKFGASRDGDGNKSDA</sequence>
<dbReference type="InterPro" id="IPR047057">
    <property type="entry name" value="MerR_fam"/>
</dbReference>
<dbReference type="InterPro" id="IPR000551">
    <property type="entry name" value="MerR-type_HTH_dom"/>
</dbReference>
<dbReference type="KEGG" id="gbn:GEOBRER4_27980"/>
<dbReference type="InterPro" id="IPR009061">
    <property type="entry name" value="DNA-bd_dom_put_sf"/>
</dbReference>
<dbReference type="GO" id="GO:0003700">
    <property type="term" value="F:DNA-binding transcription factor activity"/>
    <property type="evidence" value="ECO:0007669"/>
    <property type="project" value="InterPro"/>
</dbReference>
<dbReference type="Proteomes" id="UP000515472">
    <property type="component" value="Chromosome"/>
</dbReference>
<name>A0A6S6M2Y9_9BACT</name>
<reference evidence="4 5" key="1">
    <citation type="submission" date="2020-06" db="EMBL/GenBank/DDBJ databases">
        <title>Interaction of electrochemicaly active bacteria, Geobacter bremensis R4 on different carbon anode.</title>
        <authorList>
            <person name="Meng L."/>
            <person name="Yoshida N."/>
        </authorList>
    </citation>
    <scope>NUCLEOTIDE SEQUENCE [LARGE SCALE GENOMIC DNA]</scope>
    <source>
        <strain evidence="4 5">R4</strain>
    </source>
</reference>
<accession>A0A6S6M2Y9</accession>
<dbReference type="EMBL" id="AP023213">
    <property type="protein sequence ID" value="BCG48048.1"/>
    <property type="molecule type" value="Genomic_DNA"/>
</dbReference>
<dbReference type="Pfam" id="PF13411">
    <property type="entry name" value="MerR_1"/>
    <property type="match status" value="1"/>
</dbReference>
<evidence type="ECO:0000256" key="2">
    <source>
        <dbReference type="SAM" id="Coils"/>
    </source>
</evidence>
<gene>
    <name evidence="4" type="ORF">GEOBRER4_n2916</name>
</gene>
<dbReference type="SUPFAM" id="SSF46955">
    <property type="entry name" value="Putative DNA-binding domain"/>
    <property type="match status" value="1"/>
</dbReference>
<feature type="domain" description="HTH merR-type" evidence="3">
    <location>
        <begin position="13"/>
        <end position="79"/>
    </location>
</feature>
<feature type="coiled-coil region" evidence="2">
    <location>
        <begin position="97"/>
        <end position="124"/>
    </location>
</feature>
<organism evidence="4 5">
    <name type="scientific">Citrifermentans bremense</name>
    <dbReference type="NCBI Taxonomy" id="60035"/>
    <lineage>
        <taxon>Bacteria</taxon>
        <taxon>Pseudomonadati</taxon>
        <taxon>Thermodesulfobacteriota</taxon>
        <taxon>Desulfuromonadia</taxon>
        <taxon>Geobacterales</taxon>
        <taxon>Geobacteraceae</taxon>
        <taxon>Citrifermentans</taxon>
    </lineage>
</organism>
<evidence type="ECO:0000313" key="4">
    <source>
        <dbReference type="EMBL" id="BCG48048.1"/>
    </source>
</evidence>
<keyword evidence="5" id="KW-1185">Reference proteome</keyword>
<dbReference type="PANTHER" id="PTHR30204">
    <property type="entry name" value="REDOX-CYCLING DRUG-SENSING TRANSCRIPTIONAL ACTIVATOR SOXR"/>
    <property type="match status" value="1"/>
</dbReference>
<evidence type="ECO:0000256" key="1">
    <source>
        <dbReference type="ARBA" id="ARBA00023125"/>
    </source>
</evidence>
<dbReference type="CDD" id="cd00592">
    <property type="entry name" value="HTH_MerR-like"/>
    <property type="match status" value="1"/>
</dbReference>
<keyword evidence="1" id="KW-0238">DNA-binding</keyword>